<proteinExistence type="predicted"/>
<dbReference type="AlphaFoldDB" id="A0A8I3WSE9"/>
<dbReference type="PRINTS" id="PR02045">
    <property type="entry name" value="F138DOMAIN"/>
</dbReference>
<reference evidence="1" key="3">
    <citation type="submission" date="2025-09" db="UniProtKB">
        <authorList>
            <consortium name="Ensembl"/>
        </authorList>
    </citation>
    <scope>IDENTIFICATION</scope>
</reference>
<dbReference type="GeneTree" id="ENSGT00940000161627"/>
<dbReference type="PANTHER" id="PTHR46254:SF3">
    <property type="entry name" value="SECRETED PROTEIN"/>
    <property type="match status" value="1"/>
</dbReference>
<dbReference type="Proteomes" id="UP000008225">
    <property type="component" value="Unplaced"/>
</dbReference>
<dbReference type="PANTHER" id="PTHR46254">
    <property type="entry name" value="PROTEIN GVQW1-RELATED"/>
    <property type="match status" value="1"/>
</dbReference>
<name>A0A8I3WSE9_CALJA</name>
<protein>
    <submittedName>
        <fullName evidence="1">Uncharacterized protein</fullName>
    </submittedName>
</protein>
<sequence length="115" mass="12420">MKSHSVTQAGVQWHELGSLQSPPPRFKRFLCLSLLGSCHYRCTQPDPANIFVFLVDMGFHHVGQTGLELRISGDQPSLASQSSGITRKKATVVVTSIPGHSHLAPACLSLVEQAS</sequence>
<reference evidence="1" key="1">
    <citation type="submission" date="2009-03" db="EMBL/GenBank/DDBJ databases">
        <authorList>
            <person name="Warren W."/>
            <person name="Ye L."/>
            <person name="Minx P."/>
            <person name="Worley K."/>
            <person name="Gibbs R."/>
            <person name="Wilson R.K."/>
        </authorList>
    </citation>
    <scope>NUCLEOTIDE SEQUENCE [LARGE SCALE GENOMIC DNA]</scope>
</reference>
<keyword evidence="2" id="KW-1185">Reference proteome</keyword>
<reference evidence="1" key="2">
    <citation type="submission" date="2025-08" db="UniProtKB">
        <authorList>
            <consortium name="Ensembl"/>
        </authorList>
    </citation>
    <scope>IDENTIFICATION</scope>
</reference>
<dbReference type="Ensembl" id="ENSCJAT00000117711.1">
    <property type="protein sequence ID" value="ENSCJAP00000085924.1"/>
    <property type="gene ID" value="ENSCJAG00000072979.1"/>
</dbReference>
<evidence type="ECO:0000313" key="2">
    <source>
        <dbReference type="Proteomes" id="UP000008225"/>
    </source>
</evidence>
<organism evidence="1 2">
    <name type="scientific">Callithrix jacchus</name>
    <name type="common">White-tufted-ear marmoset</name>
    <name type="synonym">Simia Jacchus</name>
    <dbReference type="NCBI Taxonomy" id="9483"/>
    <lineage>
        <taxon>Eukaryota</taxon>
        <taxon>Metazoa</taxon>
        <taxon>Chordata</taxon>
        <taxon>Craniata</taxon>
        <taxon>Vertebrata</taxon>
        <taxon>Euteleostomi</taxon>
        <taxon>Mammalia</taxon>
        <taxon>Eutheria</taxon>
        <taxon>Euarchontoglires</taxon>
        <taxon>Primates</taxon>
        <taxon>Haplorrhini</taxon>
        <taxon>Platyrrhini</taxon>
        <taxon>Cebidae</taxon>
        <taxon>Callitrichinae</taxon>
        <taxon>Callithrix</taxon>
        <taxon>Callithrix</taxon>
    </lineage>
</organism>
<accession>A0A8I3WSE9</accession>
<evidence type="ECO:0000313" key="1">
    <source>
        <dbReference type="Ensembl" id="ENSCJAP00000085924.1"/>
    </source>
</evidence>